<feature type="transmembrane region" description="Helical" evidence="1">
    <location>
        <begin position="116"/>
        <end position="142"/>
    </location>
</feature>
<dbReference type="InterPro" id="IPR012651">
    <property type="entry name" value="Thia_Transptr_ThiT"/>
</dbReference>
<dbReference type="eggNOG" id="COG3859">
    <property type="taxonomic scope" value="Bacteria"/>
</dbReference>
<feature type="transmembrane region" description="Helical" evidence="1">
    <location>
        <begin position="148"/>
        <end position="175"/>
    </location>
</feature>
<evidence type="ECO:0000313" key="2">
    <source>
        <dbReference type="EMBL" id="KGR83285.1"/>
    </source>
</evidence>
<evidence type="ECO:0000313" key="3">
    <source>
        <dbReference type="Proteomes" id="UP000030437"/>
    </source>
</evidence>
<sequence length="187" mass="20566">MEKRKLRMWIEIALFAGIGVIFNMMSINFMPQGGGISLQMIPILLIAIRWGVIAGFSTGLLMGFIDIATGVPVYHWAQVLLDHCLANAVVGFVALLNKPIHHALNNSHKRKLTLSLTAAISMAGFFKFFVHVISGVIFFYMFADGQNVWLYSIIYNATPMVPTIGVTIVCTTLLLTSSPKLVLPKLA</sequence>
<keyword evidence="1" id="KW-0812">Transmembrane</keyword>
<dbReference type="GO" id="GO:0005886">
    <property type="term" value="C:plasma membrane"/>
    <property type="evidence" value="ECO:0007669"/>
    <property type="project" value="InterPro"/>
</dbReference>
<dbReference type="EMBL" id="JPVP01000058">
    <property type="protein sequence ID" value="KGR83285.1"/>
    <property type="molecule type" value="Genomic_DNA"/>
</dbReference>
<name>A0A0A3IIN5_9BACI</name>
<feature type="transmembrane region" description="Helical" evidence="1">
    <location>
        <begin position="41"/>
        <end position="64"/>
    </location>
</feature>
<feature type="transmembrane region" description="Helical" evidence="1">
    <location>
        <begin position="76"/>
        <end position="96"/>
    </location>
</feature>
<dbReference type="Gene3D" id="1.10.1760.20">
    <property type="match status" value="1"/>
</dbReference>
<gene>
    <name evidence="2" type="ORF">CD32_15685</name>
</gene>
<evidence type="ECO:0000256" key="1">
    <source>
        <dbReference type="SAM" id="Phobius"/>
    </source>
</evidence>
<dbReference type="NCBIfam" id="TIGR02357">
    <property type="entry name" value="ECF_ThiT_YuaJ"/>
    <property type="match status" value="1"/>
</dbReference>
<reference evidence="2 3" key="1">
    <citation type="submission" date="2014-02" db="EMBL/GenBank/DDBJ databases">
        <title>Draft genome sequence of Lysinibacillus odysseyi NBRC 100172.</title>
        <authorList>
            <person name="Zhang F."/>
            <person name="Wang G."/>
            <person name="Zhang L."/>
        </authorList>
    </citation>
    <scope>NUCLEOTIDE SEQUENCE [LARGE SCALE GENOMIC DNA]</scope>
    <source>
        <strain evidence="2 3">NBRC 100172</strain>
    </source>
</reference>
<keyword evidence="1" id="KW-0472">Membrane</keyword>
<evidence type="ECO:0008006" key="4">
    <source>
        <dbReference type="Google" id="ProtNLM"/>
    </source>
</evidence>
<keyword evidence="1" id="KW-1133">Transmembrane helix</keyword>
<proteinExistence type="predicted"/>
<accession>A0A0A3IIN5</accession>
<dbReference type="STRING" id="1220589.CD32_15685"/>
<dbReference type="RefSeq" id="WP_036156326.1">
    <property type="nucleotide sequence ID" value="NZ_AVCX01000003.1"/>
</dbReference>
<feature type="transmembrane region" description="Helical" evidence="1">
    <location>
        <begin position="6"/>
        <end position="29"/>
    </location>
</feature>
<dbReference type="Proteomes" id="UP000030437">
    <property type="component" value="Unassembled WGS sequence"/>
</dbReference>
<keyword evidence="3" id="KW-1185">Reference proteome</keyword>
<dbReference type="AlphaFoldDB" id="A0A0A3IIN5"/>
<organism evidence="2 3">
    <name type="scientific">Lysinibacillus odysseyi 34hs-1 = NBRC 100172</name>
    <dbReference type="NCBI Taxonomy" id="1220589"/>
    <lineage>
        <taxon>Bacteria</taxon>
        <taxon>Bacillati</taxon>
        <taxon>Bacillota</taxon>
        <taxon>Bacilli</taxon>
        <taxon>Bacillales</taxon>
        <taxon>Bacillaceae</taxon>
        <taxon>Lysinibacillus</taxon>
    </lineage>
</organism>
<dbReference type="Pfam" id="PF09515">
    <property type="entry name" value="Thia_YuaJ"/>
    <property type="match status" value="1"/>
</dbReference>
<dbReference type="GO" id="GO:0015234">
    <property type="term" value="F:thiamine transmembrane transporter activity"/>
    <property type="evidence" value="ECO:0007669"/>
    <property type="project" value="InterPro"/>
</dbReference>
<comment type="caution">
    <text evidence="2">The sequence shown here is derived from an EMBL/GenBank/DDBJ whole genome shotgun (WGS) entry which is preliminary data.</text>
</comment>
<protein>
    <recommendedName>
        <fullName evidence="4">Thiamine biosynthesis protein ThiT</fullName>
    </recommendedName>
</protein>